<feature type="non-terminal residue" evidence="1">
    <location>
        <position position="36"/>
    </location>
</feature>
<accession>A0AAF0Q542</accession>
<sequence>MSGIELALGSKIFTARCKNLYVLTTKHKITAKNKIK</sequence>
<protein>
    <submittedName>
        <fullName evidence="1">Uncharacterized protein</fullName>
    </submittedName>
</protein>
<reference evidence="1" key="1">
    <citation type="submission" date="2023-08" db="EMBL/GenBank/DDBJ databases">
        <title>A de novo genome assembly of Solanum verrucosum Schlechtendal, a Mexican diploid species geographically isolated from the other diploid A-genome species in potato relatives.</title>
        <authorList>
            <person name="Hosaka K."/>
        </authorList>
    </citation>
    <scope>NUCLEOTIDE SEQUENCE</scope>
    <source>
        <tissue evidence="1">Young leaves</tissue>
    </source>
</reference>
<organism evidence="1 2">
    <name type="scientific">Solanum verrucosum</name>
    <dbReference type="NCBI Taxonomy" id="315347"/>
    <lineage>
        <taxon>Eukaryota</taxon>
        <taxon>Viridiplantae</taxon>
        <taxon>Streptophyta</taxon>
        <taxon>Embryophyta</taxon>
        <taxon>Tracheophyta</taxon>
        <taxon>Spermatophyta</taxon>
        <taxon>Magnoliopsida</taxon>
        <taxon>eudicotyledons</taxon>
        <taxon>Gunneridae</taxon>
        <taxon>Pentapetalae</taxon>
        <taxon>asterids</taxon>
        <taxon>lamiids</taxon>
        <taxon>Solanales</taxon>
        <taxon>Solanaceae</taxon>
        <taxon>Solanoideae</taxon>
        <taxon>Solaneae</taxon>
        <taxon>Solanum</taxon>
    </lineage>
</organism>
<gene>
    <name evidence="1" type="ORF">MTR67_006949</name>
</gene>
<dbReference type="EMBL" id="CP133613">
    <property type="protein sequence ID" value="WMV13564.1"/>
    <property type="molecule type" value="Genomic_DNA"/>
</dbReference>
<evidence type="ECO:0000313" key="1">
    <source>
        <dbReference type="EMBL" id="WMV13564.1"/>
    </source>
</evidence>
<dbReference type="AlphaFoldDB" id="A0AAF0Q542"/>
<name>A0AAF0Q542_SOLVR</name>
<proteinExistence type="predicted"/>
<evidence type="ECO:0000313" key="2">
    <source>
        <dbReference type="Proteomes" id="UP001234989"/>
    </source>
</evidence>
<dbReference type="Proteomes" id="UP001234989">
    <property type="component" value="Chromosome 2"/>
</dbReference>
<keyword evidence="2" id="KW-1185">Reference proteome</keyword>